<evidence type="ECO:0000313" key="3">
    <source>
        <dbReference type="EMBL" id="GLB49439.1"/>
    </source>
</evidence>
<dbReference type="Gene3D" id="2.130.10.130">
    <property type="entry name" value="Integrin alpha, N-terminal"/>
    <property type="match status" value="2"/>
</dbReference>
<organism evidence="3 4">
    <name type="scientific">Neptunitalea lumnitzerae</name>
    <dbReference type="NCBI Taxonomy" id="2965509"/>
    <lineage>
        <taxon>Bacteria</taxon>
        <taxon>Pseudomonadati</taxon>
        <taxon>Bacteroidota</taxon>
        <taxon>Flavobacteriia</taxon>
        <taxon>Flavobacteriales</taxon>
        <taxon>Flavobacteriaceae</taxon>
        <taxon>Neptunitalea</taxon>
    </lineage>
</organism>
<keyword evidence="1" id="KW-0732">Signal</keyword>
<dbReference type="PANTHER" id="PTHR46580:SF4">
    <property type="entry name" value="ATP_GTP-BINDING PROTEIN"/>
    <property type="match status" value="1"/>
</dbReference>
<proteinExistence type="predicted"/>
<evidence type="ECO:0000259" key="2">
    <source>
        <dbReference type="Pfam" id="PF18962"/>
    </source>
</evidence>
<dbReference type="PANTHER" id="PTHR46580">
    <property type="entry name" value="SENSOR KINASE-RELATED"/>
    <property type="match status" value="1"/>
</dbReference>
<keyword evidence="4" id="KW-1185">Reference proteome</keyword>
<comment type="caution">
    <text evidence="3">The sequence shown here is derived from an EMBL/GenBank/DDBJ whole genome shotgun (WGS) entry which is preliminary data.</text>
</comment>
<evidence type="ECO:0000313" key="4">
    <source>
        <dbReference type="Proteomes" id="UP001143543"/>
    </source>
</evidence>
<reference evidence="3" key="1">
    <citation type="submission" date="2022-07" db="EMBL/GenBank/DDBJ databases">
        <title>Taxonomy of Novel Oxalotrophic and Methylotrophic Bacteria.</title>
        <authorList>
            <person name="Sahin N."/>
            <person name="Tani A."/>
        </authorList>
    </citation>
    <scope>NUCLEOTIDE SEQUENCE</scope>
    <source>
        <strain evidence="3">Y10</strain>
    </source>
</reference>
<dbReference type="Pfam" id="PF13517">
    <property type="entry name" value="FG-GAP_3"/>
    <property type="match status" value="2"/>
</dbReference>
<dbReference type="NCBIfam" id="TIGR04183">
    <property type="entry name" value="Por_Secre_tail"/>
    <property type="match status" value="1"/>
</dbReference>
<gene>
    <name evidence="3" type="ORF">Y10_18070</name>
</gene>
<dbReference type="InterPro" id="IPR026444">
    <property type="entry name" value="Secre_tail"/>
</dbReference>
<protein>
    <recommendedName>
        <fullName evidence="2">Secretion system C-terminal sorting domain-containing protein</fullName>
    </recommendedName>
</protein>
<dbReference type="EMBL" id="BRVO01000002">
    <property type="protein sequence ID" value="GLB49439.1"/>
    <property type="molecule type" value="Genomic_DNA"/>
</dbReference>
<dbReference type="InterPro" id="IPR013517">
    <property type="entry name" value="FG-GAP"/>
</dbReference>
<evidence type="ECO:0000256" key="1">
    <source>
        <dbReference type="ARBA" id="ARBA00022729"/>
    </source>
</evidence>
<accession>A0ABQ5MJ71</accession>
<dbReference type="InterPro" id="IPR028994">
    <property type="entry name" value="Integrin_alpha_N"/>
</dbReference>
<name>A0ABQ5MJ71_9FLAO</name>
<dbReference type="Proteomes" id="UP001143543">
    <property type="component" value="Unassembled WGS sequence"/>
</dbReference>
<dbReference type="Pfam" id="PF18962">
    <property type="entry name" value="Por_Secre_tail"/>
    <property type="match status" value="1"/>
</dbReference>
<dbReference type="SUPFAM" id="SSF69318">
    <property type="entry name" value="Integrin alpha N-terminal domain"/>
    <property type="match status" value="1"/>
</dbReference>
<sequence length="431" mass="45800">MQFSFSKKEWNGWVYKGLVIAGLMATANVQAQTPTFGTGVLLQENGSDVFFNGGFAAPAIADIDGDGNLEIVVGTRNFYSTTNGNWDYVSDVEFDVYSDFDSATGSVVGQGALNTGNFTTADYSNPYSYAIPSFVDFDGDGDLDMVAGNYTEKLALLTNDGSGNFTFTSYLQANNATIAPGNFTQANFADIDGDGDMDMLVGERHSSGSGYESQIHLYTNSAGAGNTIAFDSPGTVLQADGSNLGVGITGFHIPAPYLVDFDNDGDLDLFVGLNIGDVFYFENTGSATSPQFSAGSQITLNFPQSYFYGTLAKPAVVDIDGDGDLDLLIGVTENSGTSAVLYLFTNESSLGVENDFDTTSIKAYPNPVTDVLHIDTANEINAIQVLTVTGQQIEVATSDKSVNVAKLQTGIYIVQVTDVHGNTFTQKFVKK</sequence>
<feature type="domain" description="Secretion system C-terminal sorting" evidence="2">
    <location>
        <begin position="364"/>
        <end position="429"/>
    </location>
</feature>